<dbReference type="Proteomes" id="UP000094565">
    <property type="component" value="Chromosome 1"/>
</dbReference>
<feature type="domain" description="Zonadhesin second cohesin-like" evidence="2">
    <location>
        <begin position="200"/>
        <end position="353"/>
    </location>
</feature>
<dbReference type="Pfam" id="PF22321">
    <property type="entry name" value="Zona_CL2"/>
    <property type="match status" value="1"/>
</dbReference>
<organism evidence="3 4">
    <name type="scientific">Komagataella pastoris</name>
    <name type="common">Yeast</name>
    <name type="synonym">Pichia pastoris</name>
    <dbReference type="NCBI Taxonomy" id="4922"/>
    <lineage>
        <taxon>Eukaryota</taxon>
        <taxon>Fungi</taxon>
        <taxon>Dikarya</taxon>
        <taxon>Ascomycota</taxon>
        <taxon>Saccharomycotina</taxon>
        <taxon>Pichiomycetes</taxon>
        <taxon>Pichiales</taxon>
        <taxon>Pichiaceae</taxon>
        <taxon>Komagataella</taxon>
    </lineage>
</organism>
<gene>
    <name evidence="3" type="ORF">ATY40_BA7500021</name>
</gene>
<accession>A0A1B2J841</accession>
<evidence type="ECO:0000313" key="4">
    <source>
        <dbReference type="Proteomes" id="UP000094565"/>
    </source>
</evidence>
<dbReference type="InterPro" id="IPR055019">
    <property type="entry name" value="Zona_CL2"/>
</dbReference>
<protein>
    <submittedName>
        <fullName evidence="3">BA75_00021T0</fullName>
    </submittedName>
</protein>
<reference evidence="3 4" key="1">
    <citation type="submission" date="2016-02" db="EMBL/GenBank/DDBJ databases">
        <title>Comparative genomic and transcriptomic foundation for Pichia pastoris.</title>
        <authorList>
            <person name="Love K.R."/>
            <person name="Shah K.A."/>
            <person name="Whittaker C.A."/>
            <person name="Wu J."/>
            <person name="Bartlett M.C."/>
            <person name="Ma D."/>
            <person name="Leeson R.L."/>
            <person name="Priest M."/>
            <person name="Young S.K."/>
            <person name="Love J.C."/>
        </authorList>
    </citation>
    <scope>NUCLEOTIDE SEQUENCE [LARGE SCALE GENOMIC DNA]</scope>
    <source>
        <strain evidence="3 4">ATCC 28485</strain>
    </source>
</reference>
<dbReference type="InterPro" id="IPR055018">
    <property type="entry name" value="Zona_CL1"/>
</dbReference>
<proteinExistence type="predicted"/>
<evidence type="ECO:0000259" key="1">
    <source>
        <dbReference type="Pfam" id="PF22320"/>
    </source>
</evidence>
<name>A0A1B2J841_PICPA</name>
<evidence type="ECO:0000259" key="2">
    <source>
        <dbReference type="Pfam" id="PF22321"/>
    </source>
</evidence>
<dbReference type="EMBL" id="CP014584">
    <property type="protein sequence ID" value="ANZ74151.1"/>
    <property type="molecule type" value="Genomic_DNA"/>
</dbReference>
<dbReference type="AlphaFoldDB" id="A0A1B2J841"/>
<feature type="domain" description="Zonadhesin first cohesin-like" evidence="1">
    <location>
        <begin position="54"/>
        <end position="184"/>
    </location>
</feature>
<keyword evidence="4" id="KW-1185">Reference proteome</keyword>
<evidence type="ECO:0000313" key="3">
    <source>
        <dbReference type="EMBL" id="ANZ74151.1"/>
    </source>
</evidence>
<dbReference type="Pfam" id="PF22320">
    <property type="entry name" value="Zona_CL1"/>
    <property type="match status" value="1"/>
</dbReference>
<sequence>MQLRVSFSFDYKNGGYPWTYFDFPHTVTHLIMKFAIPTLFVILQAASVFAAFPITDITVVSERTDASIAYLSDWFLVSFVFSTAGSDETLAGDATIEVSIPDELEFVQYPESVDPSVSEFFTTAGVQVLSTAFDYDSHVLTFTFSDPGQVITELEGVVYFTLKLSEQFTESATPGQHTFDFETSDQVYSPSVDLVALDRTQPIKLSNAVTGGVEWFVDIPGAFGDITNIDISTVQTPGTFDCSEVKYAVGSSLNEFGDFTPQDRTTFFSNSSSGEWIPITPASGLPVESFECGDGTISLSFAGELADDEVLRVSFLSNLDDDVLEVQNVVNVDLTTADSRKRALTSFVLDEPFYRASRTDPAAFEAFAAVPADGDITTTSTATTSVTATVTETTVTSVCYVCAETPVTVTYTAPVITNPIYYTTKVHVCNVCAETPITYTVTIPCESDEYAPAKPTGTKGEKIVTVVTKEGGDKYTKTYEEVTYTKTYPKEGGHEDHIVTVTTKEGGEKVTKTYEEVTYTKGPEIVTVVTKEGGEEVTKTYHDVPEVVTVVTKEGGEKVTTTYPATYTEGPGAVPTSVSAPPKATYTVSEADVNLGSRSAAVGLLAILPMLFLAV</sequence>
<dbReference type="OrthoDB" id="10332268at2759"/>